<dbReference type="OrthoDB" id="9800788at2"/>
<evidence type="ECO:0000313" key="2">
    <source>
        <dbReference type="Proteomes" id="UP000266568"/>
    </source>
</evidence>
<keyword evidence="2" id="KW-1185">Reference proteome</keyword>
<dbReference type="Pfam" id="PF05284">
    <property type="entry name" value="DUF736"/>
    <property type="match status" value="1"/>
</dbReference>
<accession>A0A397PHX1</accession>
<comment type="caution">
    <text evidence="1">The sequence shown here is derived from an EMBL/GenBank/DDBJ whole genome shotgun (WGS) entry which is preliminary data.</text>
</comment>
<dbReference type="AlphaFoldDB" id="A0A397PHX1"/>
<name>A0A397PHX1_9SPHN</name>
<organism evidence="1 2">
    <name type="scientific">Hephaestia caeni</name>
    <dbReference type="NCBI Taxonomy" id="645617"/>
    <lineage>
        <taxon>Bacteria</taxon>
        <taxon>Pseudomonadati</taxon>
        <taxon>Pseudomonadota</taxon>
        <taxon>Alphaproteobacteria</taxon>
        <taxon>Sphingomonadales</taxon>
        <taxon>Sphingomonadaceae</taxon>
        <taxon>Hephaestia</taxon>
    </lineage>
</organism>
<gene>
    <name evidence="1" type="ORF">DFR49_1302</name>
</gene>
<dbReference type="Proteomes" id="UP000266568">
    <property type="component" value="Unassembled WGS sequence"/>
</dbReference>
<evidence type="ECO:0000313" key="1">
    <source>
        <dbReference type="EMBL" id="RIA46747.1"/>
    </source>
</evidence>
<proteinExistence type="predicted"/>
<protein>
    <submittedName>
        <fullName evidence="1">Uncharacterized protein (DUF736 family)</fullName>
    </submittedName>
</protein>
<reference evidence="1 2" key="1">
    <citation type="submission" date="2018-08" db="EMBL/GenBank/DDBJ databases">
        <title>Genomic Encyclopedia of Type Strains, Phase IV (KMG-IV): sequencing the most valuable type-strain genomes for metagenomic binning, comparative biology and taxonomic classification.</title>
        <authorList>
            <person name="Goeker M."/>
        </authorList>
    </citation>
    <scope>NUCLEOTIDE SEQUENCE [LARGE SCALE GENOMIC DNA]</scope>
    <source>
        <strain evidence="1 2">DSM 25527</strain>
    </source>
</reference>
<sequence>MAKIGTFKKVSGELRGEIATLTIKAKSVRIVPEAEVTGNNPTHRIFVGDVEIGAGWPKRTNDERPFLSLKLDDPSFVGPIYAQLWDGDDGDFNLTWTRPARRD</sequence>
<dbReference type="InterPro" id="IPR007948">
    <property type="entry name" value="DUF736"/>
</dbReference>
<dbReference type="EMBL" id="QXDC01000002">
    <property type="protein sequence ID" value="RIA46747.1"/>
    <property type="molecule type" value="Genomic_DNA"/>
</dbReference>
<dbReference type="RefSeq" id="WP_119034817.1">
    <property type="nucleotide sequence ID" value="NZ_QXDC01000002.1"/>
</dbReference>